<sequence length="72" mass="8126">MQLMGRRSGHRALSLALLAGSESGVLSTNAHWGVQQRPIPIRHYSISVRRVRRTPKMAGYLTSSMYFLPRLC</sequence>
<accession>A0AAN6SJ63</accession>
<dbReference type="Proteomes" id="UP001303222">
    <property type="component" value="Unassembled WGS sequence"/>
</dbReference>
<reference evidence="2" key="2">
    <citation type="submission" date="2023-06" db="EMBL/GenBank/DDBJ databases">
        <authorList>
            <consortium name="Lawrence Berkeley National Laboratory"/>
            <person name="Mondo S.J."/>
            <person name="Hensen N."/>
            <person name="Bonometti L."/>
            <person name="Westerberg I."/>
            <person name="Brannstrom I.O."/>
            <person name="Guillou S."/>
            <person name="Cros-Aarteil S."/>
            <person name="Calhoun S."/>
            <person name="Haridas S."/>
            <person name="Kuo A."/>
            <person name="Pangilinan J."/>
            <person name="Riley R."/>
            <person name="Labutti K."/>
            <person name="Andreopoulos B."/>
            <person name="Lipzen A."/>
            <person name="Chen C."/>
            <person name="Yanf M."/>
            <person name="Daum C."/>
            <person name="Ng V."/>
            <person name="Clum A."/>
            <person name="Steindorff A."/>
            <person name="Ohm R."/>
            <person name="Martin F."/>
            <person name="Silar P."/>
            <person name="Natvig D."/>
            <person name="Lalanne C."/>
            <person name="Gautier V."/>
            <person name="Ament-Velasquez S.L."/>
            <person name="Kruys A."/>
            <person name="Hutchinson M.I."/>
            <person name="Powell A.J."/>
            <person name="Barry K."/>
            <person name="Miller A.N."/>
            <person name="Grigoriev I.V."/>
            <person name="Debuchy R."/>
            <person name="Gladieux P."/>
            <person name="Thoren M.H."/>
            <person name="Johannesson H."/>
        </authorList>
    </citation>
    <scope>NUCLEOTIDE SEQUENCE</scope>
    <source>
        <strain evidence="2">CBS 626.80</strain>
    </source>
</reference>
<feature type="signal peptide" evidence="1">
    <location>
        <begin position="1"/>
        <end position="27"/>
    </location>
</feature>
<name>A0AAN6SJ63_9PEZI</name>
<evidence type="ECO:0000256" key="1">
    <source>
        <dbReference type="SAM" id="SignalP"/>
    </source>
</evidence>
<proteinExistence type="predicted"/>
<comment type="caution">
    <text evidence="2">The sequence shown here is derived from an EMBL/GenBank/DDBJ whole genome shotgun (WGS) entry which is preliminary data.</text>
</comment>
<feature type="chain" id="PRO_5043019831" description="Secreted protein" evidence="1">
    <location>
        <begin position="28"/>
        <end position="72"/>
    </location>
</feature>
<keyword evidence="1" id="KW-0732">Signal</keyword>
<evidence type="ECO:0000313" key="2">
    <source>
        <dbReference type="EMBL" id="KAK3955595.1"/>
    </source>
</evidence>
<evidence type="ECO:0008006" key="4">
    <source>
        <dbReference type="Google" id="ProtNLM"/>
    </source>
</evidence>
<evidence type="ECO:0000313" key="3">
    <source>
        <dbReference type="Proteomes" id="UP001303222"/>
    </source>
</evidence>
<reference evidence="2" key="1">
    <citation type="journal article" date="2023" name="Mol. Phylogenet. Evol.">
        <title>Genome-scale phylogeny and comparative genomics of the fungal order Sordariales.</title>
        <authorList>
            <person name="Hensen N."/>
            <person name="Bonometti L."/>
            <person name="Westerberg I."/>
            <person name="Brannstrom I.O."/>
            <person name="Guillou S."/>
            <person name="Cros-Aarteil S."/>
            <person name="Calhoun S."/>
            <person name="Haridas S."/>
            <person name="Kuo A."/>
            <person name="Mondo S."/>
            <person name="Pangilinan J."/>
            <person name="Riley R."/>
            <person name="LaButti K."/>
            <person name="Andreopoulos B."/>
            <person name="Lipzen A."/>
            <person name="Chen C."/>
            <person name="Yan M."/>
            <person name="Daum C."/>
            <person name="Ng V."/>
            <person name="Clum A."/>
            <person name="Steindorff A."/>
            <person name="Ohm R.A."/>
            <person name="Martin F."/>
            <person name="Silar P."/>
            <person name="Natvig D.O."/>
            <person name="Lalanne C."/>
            <person name="Gautier V."/>
            <person name="Ament-Velasquez S.L."/>
            <person name="Kruys A."/>
            <person name="Hutchinson M.I."/>
            <person name="Powell A.J."/>
            <person name="Barry K."/>
            <person name="Miller A.N."/>
            <person name="Grigoriev I.V."/>
            <person name="Debuchy R."/>
            <person name="Gladieux P."/>
            <person name="Hiltunen Thoren M."/>
            <person name="Johannesson H."/>
        </authorList>
    </citation>
    <scope>NUCLEOTIDE SEQUENCE</scope>
    <source>
        <strain evidence="2">CBS 626.80</strain>
    </source>
</reference>
<organism evidence="2 3">
    <name type="scientific">Pseudoneurospora amorphoporcata</name>
    <dbReference type="NCBI Taxonomy" id="241081"/>
    <lineage>
        <taxon>Eukaryota</taxon>
        <taxon>Fungi</taxon>
        <taxon>Dikarya</taxon>
        <taxon>Ascomycota</taxon>
        <taxon>Pezizomycotina</taxon>
        <taxon>Sordariomycetes</taxon>
        <taxon>Sordariomycetidae</taxon>
        <taxon>Sordariales</taxon>
        <taxon>Sordariaceae</taxon>
        <taxon>Pseudoneurospora</taxon>
    </lineage>
</organism>
<dbReference type="AlphaFoldDB" id="A0AAN6SJ63"/>
<dbReference type="EMBL" id="MU859074">
    <property type="protein sequence ID" value="KAK3955595.1"/>
    <property type="molecule type" value="Genomic_DNA"/>
</dbReference>
<gene>
    <name evidence="2" type="ORF">QBC32DRAFT_333083</name>
</gene>
<protein>
    <recommendedName>
        <fullName evidence="4">Secreted protein</fullName>
    </recommendedName>
</protein>
<keyword evidence="3" id="KW-1185">Reference proteome</keyword>